<dbReference type="RefSeq" id="WP_034054008.1">
    <property type="nucleotide sequence ID" value="NZ_JXYQ01000047.1"/>
</dbReference>
<sequence length="146" mass="16101">MLTWKGVIQLVETGNPTPPRRVERSEAEWAQQLTPEQFRITRLKGTERAHSSSMCTLFSPGIYRCVCCGTELFDASTKYDSRSGWPSFTQAIAPGLVGYHGDNSHGMVRVETTCNVCDAHLGHVFPDGPKPSGLRYCINALALEKA</sequence>
<evidence type="ECO:0000259" key="8">
    <source>
        <dbReference type="PROSITE" id="PS51790"/>
    </source>
</evidence>
<evidence type="ECO:0000256" key="7">
    <source>
        <dbReference type="ARBA" id="ARBA00048488"/>
    </source>
</evidence>
<dbReference type="GO" id="GO:0033743">
    <property type="term" value="F:peptide-methionine (R)-S-oxide reductase activity"/>
    <property type="evidence" value="ECO:0007669"/>
    <property type="project" value="UniProtKB-EC"/>
</dbReference>
<dbReference type="FunFam" id="2.170.150.20:FF:000001">
    <property type="entry name" value="Peptide methionine sulfoxide reductase MsrB"/>
    <property type="match status" value="1"/>
</dbReference>
<dbReference type="NCBIfam" id="TIGR00357">
    <property type="entry name" value="peptide-methionine (R)-S-oxide reductase MsrB"/>
    <property type="match status" value="1"/>
</dbReference>
<evidence type="ECO:0000313" key="9">
    <source>
        <dbReference type="EMBL" id="KJA09898.1"/>
    </source>
</evidence>
<dbReference type="EC" id="1.8.4.12" evidence="3"/>
<evidence type="ECO:0000256" key="4">
    <source>
        <dbReference type="ARBA" id="ARBA00022723"/>
    </source>
</evidence>
<comment type="caution">
    <text evidence="9">The sequence shown here is derived from an EMBL/GenBank/DDBJ whole genome shotgun (WGS) entry which is preliminary data.</text>
</comment>
<dbReference type="GO" id="GO:0046872">
    <property type="term" value="F:metal ion binding"/>
    <property type="evidence" value="ECO:0007669"/>
    <property type="project" value="UniProtKB-KW"/>
</dbReference>
<proteinExistence type="inferred from homology"/>
<comment type="similarity">
    <text evidence="2">Belongs to the MsrB Met sulfoxide reductase family.</text>
</comment>
<keyword evidence="4" id="KW-0479">Metal-binding</keyword>
<evidence type="ECO:0000313" key="10">
    <source>
        <dbReference type="Proteomes" id="UP000032566"/>
    </source>
</evidence>
<feature type="domain" description="MsrB" evidence="8">
    <location>
        <begin position="26"/>
        <end position="146"/>
    </location>
</feature>
<gene>
    <name evidence="9" type="ORF">RP29_14090</name>
</gene>
<evidence type="ECO:0000256" key="2">
    <source>
        <dbReference type="ARBA" id="ARBA00007174"/>
    </source>
</evidence>
<dbReference type="GO" id="GO:0005737">
    <property type="term" value="C:cytoplasm"/>
    <property type="evidence" value="ECO:0007669"/>
    <property type="project" value="TreeGrafter"/>
</dbReference>
<protein>
    <recommendedName>
        <fullName evidence="3">peptide-methionine (R)-S-oxide reductase</fullName>
        <ecNumber evidence="3">1.8.4.12</ecNumber>
    </recommendedName>
</protein>
<dbReference type="PANTHER" id="PTHR10173">
    <property type="entry name" value="METHIONINE SULFOXIDE REDUCTASE"/>
    <property type="match status" value="1"/>
</dbReference>
<dbReference type="PATRIC" id="fig|80878.5.peg.2604"/>
<comment type="catalytic activity">
    <reaction evidence="7">
        <text>L-methionyl-[protein] + [thioredoxin]-disulfide + H2O = L-methionyl-(R)-S-oxide-[protein] + [thioredoxin]-dithiol</text>
        <dbReference type="Rhea" id="RHEA:24164"/>
        <dbReference type="Rhea" id="RHEA-COMP:10698"/>
        <dbReference type="Rhea" id="RHEA-COMP:10700"/>
        <dbReference type="Rhea" id="RHEA-COMP:12313"/>
        <dbReference type="Rhea" id="RHEA-COMP:12314"/>
        <dbReference type="ChEBI" id="CHEBI:15377"/>
        <dbReference type="ChEBI" id="CHEBI:16044"/>
        <dbReference type="ChEBI" id="CHEBI:29950"/>
        <dbReference type="ChEBI" id="CHEBI:45764"/>
        <dbReference type="ChEBI" id="CHEBI:50058"/>
        <dbReference type="EC" id="1.8.4.12"/>
    </reaction>
</comment>
<evidence type="ECO:0000256" key="1">
    <source>
        <dbReference type="ARBA" id="ARBA00001947"/>
    </source>
</evidence>
<dbReference type="Proteomes" id="UP000032566">
    <property type="component" value="Unassembled WGS sequence"/>
</dbReference>
<organism evidence="9 10">
    <name type="scientific">Acidovorax temperans</name>
    <dbReference type="NCBI Taxonomy" id="80878"/>
    <lineage>
        <taxon>Bacteria</taxon>
        <taxon>Pseudomonadati</taxon>
        <taxon>Pseudomonadota</taxon>
        <taxon>Betaproteobacteria</taxon>
        <taxon>Burkholderiales</taxon>
        <taxon>Comamonadaceae</taxon>
        <taxon>Acidovorax</taxon>
    </lineage>
</organism>
<accession>A0A0D7K9Q6</accession>
<name>A0A0D7K9Q6_9BURK</name>
<dbReference type="STRING" id="80878.RP29_14090"/>
<evidence type="ECO:0000256" key="6">
    <source>
        <dbReference type="ARBA" id="ARBA00023002"/>
    </source>
</evidence>
<dbReference type="EMBL" id="JXYQ01000047">
    <property type="protein sequence ID" value="KJA09898.1"/>
    <property type="molecule type" value="Genomic_DNA"/>
</dbReference>
<dbReference type="Pfam" id="PF01641">
    <property type="entry name" value="SelR"/>
    <property type="match status" value="1"/>
</dbReference>
<dbReference type="PROSITE" id="PS51790">
    <property type="entry name" value="MSRB"/>
    <property type="match status" value="1"/>
</dbReference>
<dbReference type="InterPro" id="IPR002579">
    <property type="entry name" value="Met_Sox_Rdtase_MsrB_dom"/>
</dbReference>
<dbReference type="InterPro" id="IPR028427">
    <property type="entry name" value="Met_Sox_Rdtase_MsrB"/>
</dbReference>
<dbReference type="InterPro" id="IPR011057">
    <property type="entry name" value="Mss4-like_sf"/>
</dbReference>
<dbReference type="SUPFAM" id="SSF51316">
    <property type="entry name" value="Mss4-like"/>
    <property type="match status" value="1"/>
</dbReference>
<keyword evidence="10" id="KW-1185">Reference proteome</keyword>
<evidence type="ECO:0000256" key="5">
    <source>
        <dbReference type="ARBA" id="ARBA00022833"/>
    </source>
</evidence>
<dbReference type="GeneID" id="34231445"/>
<dbReference type="Gene3D" id="2.170.150.20">
    <property type="entry name" value="Peptide methionine sulfoxide reductase"/>
    <property type="match status" value="1"/>
</dbReference>
<dbReference type="PANTHER" id="PTHR10173:SF52">
    <property type="entry name" value="METHIONINE-R-SULFOXIDE REDUCTASE B1"/>
    <property type="match status" value="1"/>
</dbReference>
<keyword evidence="6" id="KW-0560">Oxidoreductase</keyword>
<dbReference type="AlphaFoldDB" id="A0A0D7K9Q6"/>
<dbReference type="GO" id="GO:0030091">
    <property type="term" value="P:protein repair"/>
    <property type="evidence" value="ECO:0007669"/>
    <property type="project" value="InterPro"/>
</dbReference>
<keyword evidence="5" id="KW-0862">Zinc</keyword>
<reference evidence="9 10" key="1">
    <citation type="submission" date="2014-12" db="EMBL/GenBank/DDBJ databases">
        <title>Isolation of bacteria from lake water.</title>
        <authorList>
            <person name="Sheng K.-Y."/>
            <person name="Chin P.-S."/>
            <person name="Chan K.-G."/>
            <person name="Tan G.S."/>
        </authorList>
    </citation>
    <scope>NUCLEOTIDE SEQUENCE [LARGE SCALE GENOMIC DNA]</scope>
    <source>
        <strain evidence="9 10">KY4</strain>
    </source>
</reference>
<dbReference type="OrthoDB" id="4174719at2"/>
<evidence type="ECO:0000256" key="3">
    <source>
        <dbReference type="ARBA" id="ARBA00012499"/>
    </source>
</evidence>
<dbReference type="GO" id="GO:0006979">
    <property type="term" value="P:response to oxidative stress"/>
    <property type="evidence" value="ECO:0007669"/>
    <property type="project" value="InterPro"/>
</dbReference>
<comment type="cofactor">
    <cofactor evidence="1">
        <name>Zn(2+)</name>
        <dbReference type="ChEBI" id="CHEBI:29105"/>
    </cofactor>
</comment>